<dbReference type="EMBL" id="JAHQIW010005898">
    <property type="protein sequence ID" value="KAJ1367439.1"/>
    <property type="molecule type" value="Genomic_DNA"/>
</dbReference>
<evidence type="ECO:0000313" key="1">
    <source>
        <dbReference type="EMBL" id="KAJ1367439.1"/>
    </source>
</evidence>
<dbReference type="AlphaFoldDB" id="A0AAD5R1G4"/>
<name>A0AAD5R1G4_PARTN</name>
<keyword evidence="2" id="KW-1185">Reference proteome</keyword>
<accession>A0AAD5R1G4</accession>
<reference evidence="1" key="1">
    <citation type="submission" date="2021-06" db="EMBL/GenBank/DDBJ databases">
        <title>Parelaphostrongylus tenuis whole genome reference sequence.</title>
        <authorList>
            <person name="Garwood T.J."/>
            <person name="Larsen P.A."/>
            <person name="Fountain-Jones N.M."/>
            <person name="Garbe J.R."/>
            <person name="Macchietto M.G."/>
            <person name="Kania S.A."/>
            <person name="Gerhold R.W."/>
            <person name="Richards J.E."/>
            <person name="Wolf T.M."/>
        </authorList>
    </citation>
    <scope>NUCLEOTIDE SEQUENCE</scope>
    <source>
        <strain evidence="1">MNPRO001-30</strain>
        <tissue evidence="1">Meninges</tissue>
    </source>
</reference>
<protein>
    <submittedName>
        <fullName evidence="1">Uncharacterized protein</fullName>
    </submittedName>
</protein>
<comment type="caution">
    <text evidence="1">The sequence shown here is derived from an EMBL/GenBank/DDBJ whole genome shotgun (WGS) entry which is preliminary data.</text>
</comment>
<evidence type="ECO:0000313" key="2">
    <source>
        <dbReference type="Proteomes" id="UP001196413"/>
    </source>
</evidence>
<sequence length="84" mass="9451">MGTDISHADHRVGTQAVVREIFCANKRAGNGAKLSYHTALPSFQCQKWKLQFSVSVDIAVRIDLMTWGTGSYVTVRKEHKWSLD</sequence>
<dbReference type="Proteomes" id="UP001196413">
    <property type="component" value="Unassembled WGS sequence"/>
</dbReference>
<proteinExistence type="predicted"/>
<gene>
    <name evidence="1" type="ORF">KIN20_028349</name>
</gene>
<organism evidence="1 2">
    <name type="scientific">Parelaphostrongylus tenuis</name>
    <name type="common">Meningeal worm</name>
    <dbReference type="NCBI Taxonomy" id="148309"/>
    <lineage>
        <taxon>Eukaryota</taxon>
        <taxon>Metazoa</taxon>
        <taxon>Ecdysozoa</taxon>
        <taxon>Nematoda</taxon>
        <taxon>Chromadorea</taxon>
        <taxon>Rhabditida</taxon>
        <taxon>Rhabditina</taxon>
        <taxon>Rhabditomorpha</taxon>
        <taxon>Strongyloidea</taxon>
        <taxon>Metastrongylidae</taxon>
        <taxon>Parelaphostrongylus</taxon>
    </lineage>
</organism>